<name>A0A154P4U9_DUFNO</name>
<sequence length="172" mass="19872">MDWRNDESDHSSVENFTWDERSLLTKIKSDASLSGAIGCNVCSQGVQANFGNCKESRSFTSALERLELEAEIEARNEIPLRRTSDAQTEPPDDTEQELYGLNTRDIPPCRLLQHTDILTFQGVRYPPEDIARYWKKDARMWLWKSVRLMRSKKKPVTSNDMCAVNNENEEKE</sequence>
<feature type="region of interest" description="Disordered" evidence="1">
    <location>
        <begin position="77"/>
        <end position="99"/>
    </location>
</feature>
<proteinExistence type="predicted"/>
<evidence type="ECO:0000313" key="2">
    <source>
        <dbReference type="EMBL" id="KZC06883.1"/>
    </source>
</evidence>
<dbReference type="Proteomes" id="UP000076502">
    <property type="component" value="Unassembled WGS sequence"/>
</dbReference>
<evidence type="ECO:0000313" key="3">
    <source>
        <dbReference type="Proteomes" id="UP000076502"/>
    </source>
</evidence>
<gene>
    <name evidence="2" type="ORF">WN55_08117</name>
</gene>
<dbReference type="EMBL" id="KQ434819">
    <property type="protein sequence ID" value="KZC06883.1"/>
    <property type="molecule type" value="Genomic_DNA"/>
</dbReference>
<protein>
    <submittedName>
        <fullName evidence="2">Uncharacterized protein</fullName>
    </submittedName>
</protein>
<evidence type="ECO:0000256" key="1">
    <source>
        <dbReference type="SAM" id="MobiDB-lite"/>
    </source>
</evidence>
<reference evidence="2 3" key="1">
    <citation type="submission" date="2015-07" db="EMBL/GenBank/DDBJ databases">
        <title>The genome of Dufourea novaeangliae.</title>
        <authorList>
            <person name="Pan H."/>
            <person name="Kapheim K."/>
        </authorList>
    </citation>
    <scope>NUCLEOTIDE SEQUENCE [LARGE SCALE GENOMIC DNA]</scope>
    <source>
        <strain evidence="2">0120121106</strain>
        <tissue evidence="2">Whole body</tissue>
    </source>
</reference>
<organism evidence="2 3">
    <name type="scientific">Dufourea novaeangliae</name>
    <name type="common">Sweat bee</name>
    <dbReference type="NCBI Taxonomy" id="178035"/>
    <lineage>
        <taxon>Eukaryota</taxon>
        <taxon>Metazoa</taxon>
        <taxon>Ecdysozoa</taxon>
        <taxon>Arthropoda</taxon>
        <taxon>Hexapoda</taxon>
        <taxon>Insecta</taxon>
        <taxon>Pterygota</taxon>
        <taxon>Neoptera</taxon>
        <taxon>Endopterygota</taxon>
        <taxon>Hymenoptera</taxon>
        <taxon>Apocrita</taxon>
        <taxon>Aculeata</taxon>
        <taxon>Apoidea</taxon>
        <taxon>Anthophila</taxon>
        <taxon>Halictidae</taxon>
        <taxon>Rophitinae</taxon>
        <taxon>Dufourea</taxon>
    </lineage>
</organism>
<keyword evidence="3" id="KW-1185">Reference proteome</keyword>
<dbReference type="AlphaFoldDB" id="A0A154P4U9"/>
<accession>A0A154P4U9</accession>